<sequence>MGHKMVSIIYLYLIIRGNLVQTPI</sequence>
<accession>A0A0A8YAE7</accession>
<organism evidence="1">
    <name type="scientific">Arundo donax</name>
    <name type="common">Giant reed</name>
    <name type="synonym">Donax arundinaceus</name>
    <dbReference type="NCBI Taxonomy" id="35708"/>
    <lineage>
        <taxon>Eukaryota</taxon>
        <taxon>Viridiplantae</taxon>
        <taxon>Streptophyta</taxon>
        <taxon>Embryophyta</taxon>
        <taxon>Tracheophyta</taxon>
        <taxon>Spermatophyta</taxon>
        <taxon>Magnoliopsida</taxon>
        <taxon>Liliopsida</taxon>
        <taxon>Poales</taxon>
        <taxon>Poaceae</taxon>
        <taxon>PACMAD clade</taxon>
        <taxon>Arundinoideae</taxon>
        <taxon>Arundineae</taxon>
        <taxon>Arundo</taxon>
    </lineage>
</organism>
<evidence type="ECO:0000313" key="1">
    <source>
        <dbReference type="EMBL" id="JAD20367.1"/>
    </source>
</evidence>
<dbReference type="AlphaFoldDB" id="A0A0A8YAE7"/>
<proteinExistence type="predicted"/>
<reference evidence="1" key="2">
    <citation type="journal article" date="2015" name="Data Brief">
        <title>Shoot transcriptome of the giant reed, Arundo donax.</title>
        <authorList>
            <person name="Barrero R.A."/>
            <person name="Guerrero F.D."/>
            <person name="Moolhuijzen P."/>
            <person name="Goolsby J.A."/>
            <person name="Tidwell J."/>
            <person name="Bellgard S.E."/>
            <person name="Bellgard M.I."/>
        </authorList>
    </citation>
    <scope>NUCLEOTIDE SEQUENCE</scope>
    <source>
        <tissue evidence="1">Shoot tissue taken approximately 20 cm above the soil surface</tissue>
    </source>
</reference>
<name>A0A0A8YAE7_ARUDO</name>
<dbReference type="EMBL" id="GBRH01277528">
    <property type="protein sequence ID" value="JAD20367.1"/>
    <property type="molecule type" value="Transcribed_RNA"/>
</dbReference>
<protein>
    <submittedName>
        <fullName evidence="1">Uncharacterized protein</fullName>
    </submittedName>
</protein>
<reference evidence="1" key="1">
    <citation type="submission" date="2014-09" db="EMBL/GenBank/DDBJ databases">
        <authorList>
            <person name="Magalhaes I.L.F."/>
            <person name="Oliveira U."/>
            <person name="Santos F.R."/>
            <person name="Vidigal T.H.D.A."/>
            <person name="Brescovit A.D."/>
            <person name="Santos A.J."/>
        </authorList>
    </citation>
    <scope>NUCLEOTIDE SEQUENCE</scope>
    <source>
        <tissue evidence="1">Shoot tissue taken approximately 20 cm above the soil surface</tissue>
    </source>
</reference>